<reference evidence="8 9" key="1">
    <citation type="submission" date="2020-06" db="EMBL/GenBank/DDBJ databases">
        <title>WGS assembly of Ceratodon purpureus strain R40.</title>
        <authorList>
            <person name="Carey S.B."/>
            <person name="Jenkins J."/>
            <person name="Shu S."/>
            <person name="Lovell J.T."/>
            <person name="Sreedasyam A."/>
            <person name="Maumus F."/>
            <person name="Tiley G.P."/>
            <person name="Fernandez-Pozo N."/>
            <person name="Barry K."/>
            <person name="Chen C."/>
            <person name="Wang M."/>
            <person name="Lipzen A."/>
            <person name="Daum C."/>
            <person name="Saski C.A."/>
            <person name="Payton A.C."/>
            <person name="Mcbreen J.C."/>
            <person name="Conrad R.E."/>
            <person name="Kollar L.M."/>
            <person name="Olsson S."/>
            <person name="Huttunen S."/>
            <person name="Landis J.B."/>
            <person name="Wickett N.J."/>
            <person name="Johnson M.G."/>
            <person name="Rensing S.A."/>
            <person name="Grimwood J."/>
            <person name="Schmutz J."/>
            <person name="Mcdaniel S.F."/>
        </authorList>
    </citation>
    <scope>NUCLEOTIDE SEQUENCE [LARGE SCALE GENOMIC DNA]</scope>
    <source>
        <strain evidence="8 9">R40</strain>
    </source>
</reference>
<feature type="compositionally biased region" description="Polar residues" evidence="7">
    <location>
        <begin position="153"/>
        <end position="162"/>
    </location>
</feature>
<dbReference type="GO" id="GO:0003723">
    <property type="term" value="F:RNA binding"/>
    <property type="evidence" value="ECO:0007669"/>
    <property type="project" value="UniProtKB-UniRule"/>
</dbReference>
<protein>
    <recommendedName>
        <fullName evidence="6">Nuclear nucleic acid-binding protein C1D</fullName>
    </recommendedName>
</protein>
<evidence type="ECO:0000313" key="8">
    <source>
        <dbReference type="EMBL" id="KAG0570388.1"/>
    </source>
</evidence>
<gene>
    <name evidence="8" type="ORF">KC19_6G158400</name>
</gene>
<name>A0A8T0HHV5_CERPU</name>
<evidence type="ECO:0000256" key="2">
    <source>
        <dbReference type="ARBA" id="ARBA00009154"/>
    </source>
</evidence>
<accession>A0A8T0HHV5</accession>
<comment type="subcellular location">
    <subcellularLocation>
        <location evidence="6">Cytoplasm</location>
    </subcellularLocation>
    <subcellularLocation>
        <location evidence="6">Nucleus</location>
        <location evidence="6">Nucleolus</location>
    </subcellularLocation>
    <subcellularLocation>
        <location evidence="1 6">Nucleus</location>
    </subcellularLocation>
</comment>
<evidence type="ECO:0000256" key="3">
    <source>
        <dbReference type="ARBA" id="ARBA00022552"/>
    </source>
</evidence>
<keyword evidence="3 6" id="KW-0698">rRNA processing</keyword>
<dbReference type="GO" id="GO:0000178">
    <property type="term" value="C:exosome (RNase complex)"/>
    <property type="evidence" value="ECO:0007669"/>
    <property type="project" value="TreeGrafter"/>
</dbReference>
<comment type="similarity">
    <text evidence="2 6">Belongs to the C1D family.</text>
</comment>
<dbReference type="EMBL" id="CM026427">
    <property type="protein sequence ID" value="KAG0570388.1"/>
    <property type="molecule type" value="Genomic_DNA"/>
</dbReference>
<proteinExistence type="inferred from homology"/>
<keyword evidence="5 6" id="KW-0539">Nucleus</keyword>
<keyword evidence="6" id="KW-0963">Cytoplasm</keyword>
<comment type="caution">
    <text evidence="8">The sequence shown here is derived from an EMBL/GenBank/DDBJ whole genome shotgun (WGS) entry which is preliminary data.</text>
</comment>
<dbReference type="GO" id="GO:0005737">
    <property type="term" value="C:cytoplasm"/>
    <property type="evidence" value="ECO:0007669"/>
    <property type="project" value="UniProtKB-SubCell"/>
</dbReference>
<dbReference type="GO" id="GO:0003677">
    <property type="term" value="F:DNA binding"/>
    <property type="evidence" value="ECO:0007669"/>
    <property type="project" value="UniProtKB-KW"/>
</dbReference>
<dbReference type="GO" id="GO:0010468">
    <property type="term" value="P:regulation of gene expression"/>
    <property type="evidence" value="ECO:0007669"/>
    <property type="project" value="TreeGrafter"/>
</dbReference>
<dbReference type="Pfam" id="PF04000">
    <property type="entry name" value="Sas10_Utp3"/>
    <property type="match status" value="1"/>
</dbReference>
<dbReference type="InterPro" id="IPR007146">
    <property type="entry name" value="Sas10/Utp3/C1D"/>
</dbReference>
<evidence type="ECO:0000256" key="4">
    <source>
        <dbReference type="ARBA" id="ARBA00022884"/>
    </source>
</evidence>
<comment type="function">
    <text evidence="6">Plays a role in the recruitment of the exosome to pre-rRNA to mediate the 3'-5' end processing of the 5.8S rRNA.</text>
</comment>
<evidence type="ECO:0000256" key="5">
    <source>
        <dbReference type="ARBA" id="ARBA00023242"/>
    </source>
</evidence>
<keyword evidence="4 6" id="KW-0694">RNA-binding</keyword>
<dbReference type="GO" id="GO:0005730">
    <property type="term" value="C:nucleolus"/>
    <property type="evidence" value="ECO:0007669"/>
    <property type="project" value="UniProtKB-SubCell"/>
</dbReference>
<dbReference type="AlphaFoldDB" id="A0A8T0HHV5"/>
<dbReference type="InterPro" id="IPR011082">
    <property type="entry name" value="Exosome-assoc_fac/DNA_repair"/>
</dbReference>
<evidence type="ECO:0000313" key="9">
    <source>
        <dbReference type="Proteomes" id="UP000822688"/>
    </source>
</evidence>
<keyword evidence="9" id="KW-1185">Reference proteome</keyword>
<evidence type="ECO:0000256" key="7">
    <source>
        <dbReference type="SAM" id="MobiDB-lite"/>
    </source>
</evidence>
<feature type="region of interest" description="Disordered" evidence="7">
    <location>
        <begin position="130"/>
        <end position="162"/>
    </location>
</feature>
<sequence length="217" mass="24005">MADSAIPAVVQRSVSQLEVAVSDLQKHIRLLTSPESLEALVLLSAADRAAYFLGLAKATNALFCLHLRTTGQSPEKHGVKSELERVNVYHDKVAHAIDRSTAPSRPTSAINLPAANRFIEHAVTDLTEEQKQKMRDISRGGKRSRTWVRNPDEGTTQTNKKQSVMEAAAAFLAQAAKDLVPIQNLQNNTPSDVTFFYEDPDSTKRSFFYDDADSPKR</sequence>
<dbReference type="GO" id="GO:0000460">
    <property type="term" value="P:maturation of 5.8S rRNA"/>
    <property type="evidence" value="ECO:0007669"/>
    <property type="project" value="TreeGrafter"/>
</dbReference>
<organism evidence="8 9">
    <name type="scientific">Ceratodon purpureus</name>
    <name type="common">Fire moss</name>
    <name type="synonym">Dicranum purpureum</name>
    <dbReference type="NCBI Taxonomy" id="3225"/>
    <lineage>
        <taxon>Eukaryota</taxon>
        <taxon>Viridiplantae</taxon>
        <taxon>Streptophyta</taxon>
        <taxon>Embryophyta</taxon>
        <taxon>Bryophyta</taxon>
        <taxon>Bryophytina</taxon>
        <taxon>Bryopsida</taxon>
        <taxon>Dicranidae</taxon>
        <taxon>Pseudoditrichales</taxon>
        <taxon>Ditrichaceae</taxon>
        <taxon>Ceratodon</taxon>
    </lineage>
</organism>
<comment type="subunit">
    <text evidence="6">Monomer and homodimer.</text>
</comment>
<evidence type="ECO:0000256" key="1">
    <source>
        <dbReference type="ARBA" id="ARBA00004123"/>
    </source>
</evidence>
<dbReference type="Proteomes" id="UP000822688">
    <property type="component" value="Chromosome 6"/>
</dbReference>
<feature type="compositionally biased region" description="Basic and acidic residues" evidence="7">
    <location>
        <begin position="130"/>
        <end position="139"/>
    </location>
</feature>
<dbReference type="PANTHER" id="PTHR15341:SF3">
    <property type="entry name" value="NUCLEAR NUCLEIC ACID-BINDING PROTEIN C1D"/>
    <property type="match status" value="1"/>
</dbReference>
<keyword evidence="6" id="KW-0238">DNA-binding</keyword>
<dbReference type="PANTHER" id="PTHR15341">
    <property type="entry name" value="SUN-COR STEROID HORMONE RECEPTOR CO-REPRESSOR"/>
    <property type="match status" value="1"/>
</dbReference>
<evidence type="ECO:0000256" key="6">
    <source>
        <dbReference type="RuleBase" id="RU368003"/>
    </source>
</evidence>